<gene>
    <name evidence="8" type="primary">ATP1B4_2</name>
    <name evidence="8" type="ORF">MS3_00005038</name>
    <name evidence="9" type="ORF">MS3_03142</name>
</gene>
<dbReference type="AlphaFoldDB" id="A0A094ZPF7"/>
<evidence type="ECO:0000256" key="4">
    <source>
        <dbReference type="ARBA" id="ARBA00022968"/>
    </source>
</evidence>
<comment type="subcellular location">
    <subcellularLocation>
        <location evidence="1">Membrane</location>
        <topology evidence="1">Single-pass type II membrane protein</topology>
    </subcellularLocation>
</comment>
<dbReference type="GO" id="GO:0001671">
    <property type="term" value="F:ATPase activator activity"/>
    <property type="evidence" value="ECO:0007669"/>
    <property type="project" value="TreeGrafter"/>
</dbReference>
<name>A0A094ZPF7_SCHHA</name>
<dbReference type="RefSeq" id="XP_012794677.1">
    <property type="nucleotide sequence ID" value="XM_012939223.2"/>
</dbReference>
<sequence length="326" mass="38469">MNMLSDKIYEDSLLIEGNNIPIRKYKTRKNSLLKQCFSRCFILQTLRSHIHLIYNTIQWRKYLIKLIYFISFYVIICILFIIYMYSLFYFTILADYPKLTGLHNQLKLNPGLSIIPNSNRLTSLIHFYTSNPVSYSSMIDEMTGFLSYYQYHIIGGMFESCEINPKLLNMRRPCRFNLDSSGPCNLKNGYGYYEGKPCFIIKLNRIYGWLPIPLNNYTNILLKCEGLTKLDSDYLGKICYYDSDSLKQYHSLNNDIDWCYKNYGIYDSMFYPYLNQAGYQSPLVFVHFLNPKRHVIIWIKCYALAKNIHVNIHSNEGSIVFQILVD</sequence>
<evidence type="ECO:0000313" key="8">
    <source>
        <dbReference type="EMBL" id="KAH9587220.1"/>
    </source>
</evidence>
<dbReference type="GeneID" id="24590768"/>
<dbReference type="CTD" id="24590768"/>
<keyword evidence="6 7" id="KW-0472">Membrane</keyword>
<dbReference type="Pfam" id="PF00287">
    <property type="entry name" value="Na_K-ATPase"/>
    <property type="match status" value="1"/>
</dbReference>
<keyword evidence="4" id="KW-0735">Signal-anchor</keyword>
<dbReference type="GO" id="GO:0005890">
    <property type="term" value="C:sodium:potassium-exchanging ATPase complex"/>
    <property type="evidence" value="ECO:0007669"/>
    <property type="project" value="InterPro"/>
</dbReference>
<dbReference type="EMBL" id="AMPZ03000003">
    <property type="protein sequence ID" value="KAH9587220.1"/>
    <property type="molecule type" value="Genomic_DNA"/>
</dbReference>
<evidence type="ECO:0000313" key="9">
    <source>
        <dbReference type="EMBL" id="KGB34904.1"/>
    </source>
</evidence>
<organism evidence="9">
    <name type="scientific">Schistosoma haematobium</name>
    <name type="common">Blood fluke</name>
    <dbReference type="NCBI Taxonomy" id="6185"/>
    <lineage>
        <taxon>Eukaryota</taxon>
        <taxon>Metazoa</taxon>
        <taxon>Spiralia</taxon>
        <taxon>Lophotrochozoa</taxon>
        <taxon>Platyhelminthes</taxon>
        <taxon>Trematoda</taxon>
        <taxon>Digenea</taxon>
        <taxon>Strigeidida</taxon>
        <taxon>Schistosomatoidea</taxon>
        <taxon>Schistosomatidae</taxon>
        <taxon>Schistosoma</taxon>
    </lineage>
</organism>
<dbReference type="InterPro" id="IPR000402">
    <property type="entry name" value="Na/K_ATPase_sub_beta"/>
</dbReference>
<reference evidence="8" key="2">
    <citation type="journal article" date="2019" name="Gigascience">
        <title>High-quality Schistosoma haematobium genome achieved by single-molecule and long-range sequencing.</title>
        <authorList>
            <person name="Stroehlein A.J."/>
            <person name="Korhonen P.K."/>
            <person name="Chong T.M."/>
            <person name="Lim Y.L."/>
            <person name="Chan K.G."/>
            <person name="Webster B."/>
            <person name="Rollinson D."/>
            <person name="Brindley P.J."/>
            <person name="Gasser R.B."/>
            <person name="Young N.D."/>
        </authorList>
    </citation>
    <scope>NUCLEOTIDE SEQUENCE</scope>
</reference>
<keyword evidence="5 7" id="KW-1133">Transmembrane helix</keyword>
<proteinExistence type="inferred from homology"/>
<evidence type="ECO:0000256" key="2">
    <source>
        <dbReference type="ARBA" id="ARBA00005876"/>
    </source>
</evidence>
<dbReference type="GO" id="GO:0006883">
    <property type="term" value="P:intracellular sodium ion homeostasis"/>
    <property type="evidence" value="ECO:0007669"/>
    <property type="project" value="TreeGrafter"/>
</dbReference>
<reference evidence="8" key="3">
    <citation type="submission" date="2021-06" db="EMBL/GenBank/DDBJ databases">
        <title>Chromosome-level genome assembly for S. haematobium.</title>
        <authorList>
            <person name="Stroehlein A.J."/>
        </authorList>
    </citation>
    <scope>NUCLEOTIDE SEQUENCE</scope>
</reference>
<evidence type="ECO:0000256" key="5">
    <source>
        <dbReference type="ARBA" id="ARBA00022989"/>
    </source>
</evidence>
<keyword evidence="3 7" id="KW-0812">Transmembrane</keyword>
<feature type="transmembrane region" description="Helical" evidence="7">
    <location>
        <begin position="66"/>
        <end position="90"/>
    </location>
</feature>
<comment type="similarity">
    <text evidence="2">Belongs to the X(+)/potassium ATPases subunit beta family.</text>
</comment>
<dbReference type="GO" id="GO:0030007">
    <property type="term" value="P:intracellular potassium ion homeostasis"/>
    <property type="evidence" value="ECO:0007669"/>
    <property type="project" value="TreeGrafter"/>
</dbReference>
<reference evidence="9" key="1">
    <citation type="journal article" date="2012" name="Nat. Genet.">
        <title>Whole-genome sequence of Schistosoma haematobium.</title>
        <authorList>
            <person name="Young N.D."/>
            <person name="Jex A.R."/>
            <person name="Li B."/>
            <person name="Liu S."/>
            <person name="Yang L."/>
            <person name="Xiong Z."/>
            <person name="Li Y."/>
            <person name="Cantacessi C."/>
            <person name="Hall R.S."/>
            <person name="Xu X."/>
            <person name="Chen F."/>
            <person name="Wu X."/>
            <person name="Zerlotini A."/>
            <person name="Oliveira G."/>
            <person name="Hofmann A."/>
            <person name="Zhang G."/>
            <person name="Fang X."/>
            <person name="Kang Y."/>
            <person name="Campbell B.E."/>
            <person name="Loukas A."/>
            <person name="Ranganathan S."/>
            <person name="Rollinson D."/>
            <person name="Rinaldi G."/>
            <person name="Brindley P.J."/>
            <person name="Yang H."/>
            <person name="Wang J."/>
            <person name="Wang J."/>
            <person name="Gasser R.B."/>
        </authorList>
    </citation>
    <scope>NUCLEOTIDE SEQUENCE [LARGE SCALE GENOMIC DNA]</scope>
</reference>
<reference evidence="8" key="4">
    <citation type="journal article" date="2022" name="PLoS Pathog.">
        <title>Chromosome-level genome of Schistosoma haematobium underpins genome-wide explorations of molecular variation.</title>
        <authorList>
            <person name="Stroehlein A.J."/>
            <person name="Korhonen P.K."/>
            <person name="Lee V.V."/>
            <person name="Ralph S.A."/>
            <person name="Mentink-Kane M."/>
            <person name="You H."/>
            <person name="McManus D.P."/>
            <person name="Tchuente L.T."/>
            <person name="Stothard J.R."/>
            <person name="Kaur P."/>
            <person name="Dudchenko O."/>
            <person name="Aiden E.L."/>
            <person name="Yang B."/>
            <person name="Yang H."/>
            <person name="Emery A.M."/>
            <person name="Webster B.L."/>
            <person name="Brindley P.J."/>
            <person name="Rollinson D."/>
            <person name="Chang B.C.H."/>
            <person name="Gasser R.B."/>
            <person name="Young N.D."/>
        </authorList>
    </citation>
    <scope>NUCLEOTIDE SEQUENCE</scope>
</reference>
<accession>A0A094ZPF7</accession>
<dbReference type="EMBL" id="KL250642">
    <property type="protein sequence ID" value="KGB34904.1"/>
    <property type="molecule type" value="Genomic_DNA"/>
</dbReference>
<dbReference type="PANTHER" id="PTHR11523:SF28">
    <property type="entry name" value="NA_K-ATPASE BETA SUBUNIT ISOFORM 4-RELATED"/>
    <property type="match status" value="1"/>
</dbReference>
<evidence type="ECO:0000256" key="6">
    <source>
        <dbReference type="ARBA" id="ARBA00023136"/>
    </source>
</evidence>
<dbReference type="STRING" id="6185.A0A094ZPF7"/>
<evidence type="ECO:0000256" key="1">
    <source>
        <dbReference type="ARBA" id="ARBA00004606"/>
    </source>
</evidence>
<protein>
    <submittedName>
        <fullName evidence="8">ATPase, Na K transporting, beta, variant 2</fullName>
    </submittedName>
    <submittedName>
        <fullName evidence="9">Sodium/potassium-transporting ATPase subunit beta-1</fullName>
    </submittedName>
</protein>
<dbReference type="GO" id="GO:1990573">
    <property type="term" value="P:potassium ion import across plasma membrane"/>
    <property type="evidence" value="ECO:0007669"/>
    <property type="project" value="TreeGrafter"/>
</dbReference>
<dbReference type="InterPro" id="IPR038702">
    <property type="entry name" value="Na/K_ATPase_sub_beta_sf"/>
</dbReference>
<evidence type="ECO:0000313" key="10">
    <source>
        <dbReference type="Proteomes" id="UP000471633"/>
    </source>
</evidence>
<evidence type="ECO:0000256" key="3">
    <source>
        <dbReference type="ARBA" id="ARBA00022692"/>
    </source>
</evidence>
<evidence type="ECO:0000256" key="7">
    <source>
        <dbReference type="SAM" id="Phobius"/>
    </source>
</evidence>
<dbReference type="Proteomes" id="UP000471633">
    <property type="component" value="Unassembled WGS sequence"/>
</dbReference>
<dbReference type="GO" id="GO:0036376">
    <property type="term" value="P:sodium ion export across plasma membrane"/>
    <property type="evidence" value="ECO:0007669"/>
    <property type="project" value="TreeGrafter"/>
</dbReference>
<keyword evidence="10" id="KW-1185">Reference proteome</keyword>
<dbReference type="Gene3D" id="2.60.40.1660">
    <property type="entry name" value="Na, k-atpase alpha subunit"/>
    <property type="match status" value="1"/>
</dbReference>
<dbReference type="PANTHER" id="PTHR11523">
    <property type="entry name" value="SODIUM/POTASSIUM-DEPENDENT ATPASE BETA SUBUNIT"/>
    <property type="match status" value="1"/>
</dbReference>
<dbReference type="KEGG" id="shx:MS3_00005038"/>